<accession>A0ABY3R7H8</accession>
<protein>
    <submittedName>
        <fullName evidence="1">FixH family protein</fullName>
    </submittedName>
</protein>
<sequence length="169" mass="18425">MNRIVRNLIANDRWIPALIVVVFLGLAGLEARFIFLAVSTFPGVVTEQPYEHGLHYNDVLVAEAAQKARGWTVRTSYAGSAGAENILLVSVRDKAGAPVTAALVQVVATQVTRHTQAIVTDLKETSPGNYDAQLRLPLGGRWMLRVVVRKGDAIDRHVQDIMIGGRTQS</sequence>
<reference evidence="1" key="1">
    <citation type="journal article" date="2024" name="Antonie Van Leeuwenhoek">
        <title>Bradyrhizobium ontarionense sp. nov., a novel bacterial symbiont isolated from Aeschynomene indica (Indian jointvetch), harbours photosynthesis, nitrogen fixation and nitrous oxide (N2O) reductase genes.</title>
        <authorList>
            <person name="Bromfield E.S.P."/>
            <person name="Cloutier S."/>
        </authorList>
    </citation>
    <scope>NUCLEOTIDE SEQUENCE</scope>
    <source>
        <strain evidence="1">A19</strain>
    </source>
</reference>
<dbReference type="Proteomes" id="UP001431010">
    <property type="component" value="Chromosome"/>
</dbReference>
<dbReference type="InterPro" id="IPR008620">
    <property type="entry name" value="FixH"/>
</dbReference>
<gene>
    <name evidence="1" type="ORF">LQG66_26070</name>
</gene>
<keyword evidence="2" id="KW-1185">Reference proteome</keyword>
<proteinExistence type="predicted"/>
<dbReference type="InterPro" id="IPR013783">
    <property type="entry name" value="Ig-like_fold"/>
</dbReference>
<name>A0ABY3R7H8_9BRAD</name>
<evidence type="ECO:0000313" key="2">
    <source>
        <dbReference type="Proteomes" id="UP001431010"/>
    </source>
</evidence>
<evidence type="ECO:0000313" key="1">
    <source>
        <dbReference type="EMBL" id="UFZ02718.1"/>
    </source>
</evidence>
<dbReference type="Gene3D" id="2.60.40.10">
    <property type="entry name" value="Immunoglobulins"/>
    <property type="match status" value="1"/>
</dbReference>
<organism evidence="1 2">
    <name type="scientific">Bradyrhizobium ontarionense</name>
    <dbReference type="NCBI Taxonomy" id="2898149"/>
    <lineage>
        <taxon>Bacteria</taxon>
        <taxon>Pseudomonadati</taxon>
        <taxon>Pseudomonadota</taxon>
        <taxon>Alphaproteobacteria</taxon>
        <taxon>Hyphomicrobiales</taxon>
        <taxon>Nitrobacteraceae</taxon>
        <taxon>Bradyrhizobium</taxon>
    </lineage>
</organism>
<dbReference type="Pfam" id="PF05751">
    <property type="entry name" value="FixH"/>
    <property type="match status" value="1"/>
</dbReference>
<dbReference type="RefSeq" id="WP_231318504.1">
    <property type="nucleotide sequence ID" value="NZ_CP088156.1"/>
</dbReference>
<dbReference type="EMBL" id="CP088156">
    <property type="protein sequence ID" value="UFZ02718.1"/>
    <property type="molecule type" value="Genomic_DNA"/>
</dbReference>